<accession>A0A822YTI5</accession>
<dbReference type="EMBL" id="DUZY01000003">
    <property type="protein sequence ID" value="DAD32548.1"/>
    <property type="molecule type" value="Genomic_DNA"/>
</dbReference>
<organism evidence="2 3">
    <name type="scientific">Nelumbo nucifera</name>
    <name type="common">Sacred lotus</name>
    <dbReference type="NCBI Taxonomy" id="4432"/>
    <lineage>
        <taxon>Eukaryota</taxon>
        <taxon>Viridiplantae</taxon>
        <taxon>Streptophyta</taxon>
        <taxon>Embryophyta</taxon>
        <taxon>Tracheophyta</taxon>
        <taxon>Spermatophyta</taxon>
        <taxon>Magnoliopsida</taxon>
        <taxon>Proteales</taxon>
        <taxon>Nelumbonaceae</taxon>
        <taxon>Nelumbo</taxon>
    </lineage>
</organism>
<protein>
    <submittedName>
        <fullName evidence="2">Uncharacterized protein</fullName>
    </submittedName>
</protein>
<feature type="compositionally biased region" description="Polar residues" evidence="1">
    <location>
        <begin position="1"/>
        <end position="11"/>
    </location>
</feature>
<comment type="caution">
    <text evidence="2">The sequence shown here is derived from an EMBL/GenBank/DDBJ whole genome shotgun (WGS) entry which is preliminary data.</text>
</comment>
<proteinExistence type="predicted"/>
<dbReference type="Proteomes" id="UP000607653">
    <property type="component" value="Unassembled WGS sequence"/>
</dbReference>
<name>A0A822YTI5_NELNU</name>
<evidence type="ECO:0000256" key="1">
    <source>
        <dbReference type="SAM" id="MobiDB-lite"/>
    </source>
</evidence>
<feature type="region of interest" description="Disordered" evidence="1">
    <location>
        <begin position="1"/>
        <end position="37"/>
    </location>
</feature>
<keyword evidence="3" id="KW-1185">Reference proteome</keyword>
<dbReference type="AlphaFoldDB" id="A0A822YTI5"/>
<evidence type="ECO:0000313" key="3">
    <source>
        <dbReference type="Proteomes" id="UP000607653"/>
    </source>
</evidence>
<gene>
    <name evidence="2" type="ORF">HUJ06_011399</name>
</gene>
<reference evidence="2 3" key="1">
    <citation type="journal article" date="2020" name="Mol. Biol. Evol.">
        <title>Distinct Expression and Methylation Patterns for Genes with Different Fates following a Single Whole-Genome Duplication in Flowering Plants.</title>
        <authorList>
            <person name="Shi T."/>
            <person name="Rahmani R.S."/>
            <person name="Gugger P.F."/>
            <person name="Wang M."/>
            <person name="Li H."/>
            <person name="Zhang Y."/>
            <person name="Li Z."/>
            <person name="Wang Q."/>
            <person name="Van de Peer Y."/>
            <person name="Marchal K."/>
            <person name="Chen J."/>
        </authorList>
    </citation>
    <scope>NUCLEOTIDE SEQUENCE [LARGE SCALE GENOMIC DNA]</scope>
    <source>
        <tissue evidence="2">Leaf</tissue>
    </source>
</reference>
<evidence type="ECO:0000313" key="2">
    <source>
        <dbReference type="EMBL" id="DAD32548.1"/>
    </source>
</evidence>
<sequence>MESAAANSDSDGTWEGKREEERGREKGEREERERSSWRWSEREICSEVEGRHSVESWKTVNSENSPSNFALLQMKI</sequence>
<feature type="compositionally biased region" description="Basic and acidic residues" evidence="1">
    <location>
        <begin position="14"/>
        <end position="37"/>
    </location>
</feature>